<comment type="caution">
    <text evidence="2">The sequence shown here is derived from an EMBL/GenBank/DDBJ whole genome shotgun (WGS) entry which is preliminary data.</text>
</comment>
<dbReference type="Proteomes" id="UP000094795">
    <property type="component" value="Unassembled WGS sequence"/>
</dbReference>
<evidence type="ECO:0000313" key="2">
    <source>
        <dbReference type="EMBL" id="OCW57584.1"/>
    </source>
</evidence>
<evidence type="ECO:0008006" key="4">
    <source>
        <dbReference type="Google" id="ProtNLM"/>
    </source>
</evidence>
<dbReference type="EMBL" id="LQZT01000012">
    <property type="protein sequence ID" value="OCW57584.1"/>
    <property type="molecule type" value="Genomic_DNA"/>
</dbReference>
<gene>
    <name evidence="2" type="ORF">AWJ14_01825</name>
</gene>
<protein>
    <recommendedName>
        <fullName evidence="4">DUF1127 domain-containing protein</fullName>
    </recommendedName>
</protein>
<feature type="region of interest" description="Disordered" evidence="1">
    <location>
        <begin position="40"/>
        <end position="62"/>
    </location>
</feature>
<dbReference type="STRING" id="1480615.AWJ14_01825"/>
<keyword evidence="3" id="KW-1185">Reference proteome</keyword>
<dbReference type="RefSeq" id="WP_066177646.1">
    <property type="nucleotide sequence ID" value="NZ_LQZT01000012.1"/>
</dbReference>
<accession>A0A1C1YVP0</accession>
<name>A0A1C1YVP0_9HYPH</name>
<evidence type="ECO:0000256" key="1">
    <source>
        <dbReference type="SAM" id="MobiDB-lite"/>
    </source>
</evidence>
<dbReference type="OrthoDB" id="8116829at2"/>
<evidence type="ECO:0000313" key="3">
    <source>
        <dbReference type="Proteomes" id="UP000094795"/>
    </source>
</evidence>
<sequence>MFGFSRLARRARQWRASQKRIALENRLMDLSFELRKDIGWPAAPDAPSTRPARAGTEARPML</sequence>
<organism evidence="2 3">
    <name type="scientific">Hoeflea olei</name>
    <dbReference type="NCBI Taxonomy" id="1480615"/>
    <lineage>
        <taxon>Bacteria</taxon>
        <taxon>Pseudomonadati</taxon>
        <taxon>Pseudomonadota</taxon>
        <taxon>Alphaproteobacteria</taxon>
        <taxon>Hyphomicrobiales</taxon>
        <taxon>Rhizobiaceae</taxon>
        <taxon>Hoeflea</taxon>
    </lineage>
</organism>
<proteinExistence type="predicted"/>
<reference evidence="2 3" key="1">
    <citation type="submission" date="2015-12" db="EMBL/GenBank/DDBJ databases">
        <authorList>
            <person name="Shamseldin A."/>
            <person name="Moawad H."/>
            <person name="Abd El-Rahim W.M."/>
            <person name="Sadowsky M.J."/>
        </authorList>
    </citation>
    <scope>NUCLEOTIDE SEQUENCE [LARGE SCALE GENOMIC DNA]</scope>
    <source>
        <strain evidence="2 3">JC234</strain>
    </source>
</reference>
<dbReference type="AlphaFoldDB" id="A0A1C1YVP0"/>